<keyword evidence="3" id="KW-1185">Reference proteome</keyword>
<organism evidence="2 3">
    <name type="scientific">Methanolacinia petrolearia (strain DSM 11571 / OCM 486 / SEBR 4847)</name>
    <name type="common">Methanoplanus petrolearius</name>
    <dbReference type="NCBI Taxonomy" id="679926"/>
    <lineage>
        <taxon>Archaea</taxon>
        <taxon>Methanobacteriati</taxon>
        <taxon>Methanobacteriota</taxon>
        <taxon>Stenosarchaea group</taxon>
        <taxon>Methanomicrobia</taxon>
        <taxon>Methanomicrobiales</taxon>
        <taxon>Methanomicrobiaceae</taxon>
        <taxon>Methanolacinia</taxon>
    </lineage>
</organism>
<gene>
    <name evidence="2" type="ordered locus">Mpet_0971</name>
</gene>
<feature type="region of interest" description="Disordered" evidence="1">
    <location>
        <begin position="1"/>
        <end position="53"/>
    </location>
</feature>
<evidence type="ECO:0000313" key="3">
    <source>
        <dbReference type="Proteomes" id="UP000006565"/>
    </source>
</evidence>
<dbReference type="AlphaFoldDB" id="E1RK15"/>
<dbReference type="GeneID" id="58788804"/>
<name>E1RK15_METP4</name>
<evidence type="ECO:0000313" key="2">
    <source>
        <dbReference type="EMBL" id="ADN35738.1"/>
    </source>
</evidence>
<dbReference type="EMBL" id="CP002117">
    <property type="protein sequence ID" value="ADN35738.1"/>
    <property type="molecule type" value="Genomic_DNA"/>
</dbReference>
<reference evidence="2 3" key="1">
    <citation type="journal article" date="2010" name="Stand. Genomic Sci.">
        <title>Complete genome sequence of Methanoplanus petrolearius type strain (SEBR 4847).</title>
        <authorList>
            <person name="Brambilla E."/>
            <person name="Djao O.D."/>
            <person name="Daligault H."/>
            <person name="Lapidus A."/>
            <person name="Lucas S."/>
            <person name="Hammon N."/>
            <person name="Nolan M."/>
            <person name="Tice H."/>
            <person name="Cheng J.F."/>
            <person name="Han C."/>
            <person name="Tapia R."/>
            <person name="Goodwin L."/>
            <person name="Pitluck S."/>
            <person name="Liolios K."/>
            <person name="Ivanova N."/>
            <person name="Mavromatis K."/>
            <person name="Mikhailova N."/>
            <person name="Pati A."/>
            <person name="Chen A."/>
            <person name="Palaniappan K."/>
            <person name="Land M."/>
            <person name="Hauser L."/>
            <person name="Chang Y.J."/>
            <person name="Jeffries C.D."/>
            <person name="Rohde M."/>
            <person name="Spring S."/>
            <person name="Sikorski J."/>
            <person name="Goker M."/>
            <person name="Woyke T."/>
            <person name="Bristow J."/>
            <person name="Eisen J.A."/>
            <person name="Markowitz V."/>
            <person name="Hugenholtz P."/>
            <person name="Kyrpides N.C."/>
            <person name="Klenk H.P."/>
        </authorList>
    </citation>
    <scope>NUCLEOTIDE SEQUENCE [LARGE SCALE GENOMIC DNA]</scope>
    <source>
        <strain evidence="3">DSM 11571 / OCM 486 / SEBR 4847</strain>
    </source>
</reference>
<accession>E1RK15</accession>
<proteinExistence type="predicted"/>
<dbReference type="HOGENOM" id="CLU_177551_1_0_2"/>
<sequence length="53" mass="5718">MAKNTGSGSRKGAVRDRSQVKNPKTGLYTKRGSDGKFTDVKTTGGKFKGVRKE</sequence>
<dbReference type="eggNOG" id="arCOG12966">
    <property type="taxonomic scope" value="Archaea"/>
</dbReference>
<dbReference type="Proteomes" id="UP000006565">
    <property type="component" value="Chromosome"/>
</dbReference>
<protein>
    <submittedName>
        <fullName evidence="2">Uncharacterized protein</fullName>
    </submittedName>
</protein>
<dbReference type="KEGG" id="mpi:Mpet_0971"/>
<dbReference type="RefSeq" id="WP_013328916.1">
    <property type="nucleotide sequence ID" value="NC_014507.1"/>
</dbReference>
<dbReference type="OrthoDB" id="115034at2157"/>
<evidence type="ECO:0000256" key="1">
    <source>
        <dbReference type="SAM" id="MobiDB-lite"/>
    </source>
</evidence>